<dbReference type="Gene3D" id="3.10.620.30">
    <property type="match status" value="1"/>
</dbReference>
<feature type="domain" description="Transglutaminase-like" evidence="1">
    <location>
        <begin position="162"/>
        <end position="226"/>
    </location>
</feature>
<accession>A0ABP7TNM1</accession>
<dbReference type="EMBL" id="BAAAZE010000012">
    <property type="protein sequence ID" value="GAA4028871.1"/>
    <property type="molecule type" value="Genomic_DNA"/>
</dbReference>
<dbReference type="RefSeq" id="WP_344764142.1">
    <property type="nucleotide sequence ID" value="NZ_BAAAZE010000012.1"/>
</dbReference>
<dbReference type="Proteomes" id="UP001501353">
    <property type="component" value="Unassembled WGS sequence"/>
</dbReference>
<reference evidence="3" key="1">
    <citation type="journal article" date="2019" name="Int. J. Syst. Evol. Microbiol.">
        <title>The Global Catalogue of Microorganisms (GCM) 10K type strain sequencing project: providing services to taxonomists for standard genome sequencing and annotation.</title>
        <authorList>
            <consortium name="The Broad Institute Genomics Platform"/>
            <consortium name="The Broad Institute Genome Sequencing Center for Infectious Disease"/>
            <person name="Wu L."/>
            <person name="Ma J."/>
        </authorList>
    </citation>
    <scope>NUCLEOTIDE SEQUENCE [LARGE SCALE GENOMIC DNA]</scope>
    <source>
        <strain evidence="3">JCM 16673</strain>
    </source>
</reference>
<dbReference type="SUPFAM" id="SSF54001">
    <property type="entry name" value="Cysteine proteinases"/>
    <property type="match status" value="1"/>
</dbReference>
<dbReference type="PANTHER" id="PTHR33490">
    <property type="entry name" value="BLR5614 PROTEIN-RELATED"/>
    <property type="match status" value="1"/>
</dbReference>
<evidence type="ECO:0000313" key="3">
    <source>
        <dbReference type="Proteomes" id="UP001501353"/>
    </source>
</evidence>
<protein>
    <submittedName>
        <fullName evidence="2">Transglutaminase family protein</fullName>
    </submittedName>
</protein>
<dbReference type="Pfam" id="PF21295">
    <property type="entry name" value="Bact_transglu_N_2"/>
    <property type="match status" value="1"/>
</dbReference>
<dbReference type="SMART" id="SM00460">
    <property type="entry name" value="TGc"/>
    <property type="match status" value="1"/>
</dbReference>
<evidence type="ECO:0000313" key="2">
    <source>
        <dbReference type="EMBL" id="GAA4028871.1"/>
    </source>
</evidence>
<dbReference type="InterPro" id="IPR038765">
    <property type="entry name" value="Papain-like_cys_pep_sf"/>
</dbReference>
<organism evidence="2 3">
    <name type="scientific">Actimicrobium antarcticum</name>
    <dbReference type="NCBI Taxonomy" id="1051899"/>
    <lineage>
        <taxon>Bacteria</taxon>
        <taxon>Pseudomonadati</taxon>
        <taxon>Pseudomonadota</taxon>
        <taxon>Betaproteobacteria</taxon>
        <taxon>Burkholderiales</taxon>
        <taxon>Oxalobacteraceae</taxon>
        <taxon>Actimicrobium</taxon>
    </lineage>
</organism>
<keyword evidence="3" id="KW-1185">Reference proteome</keyword>
<comment type="caution">
    <text evidence="2">The sequence shown here is derived from an EMBL/GenBank/DDBJ whole genome shotgun (WGS) entry which is preliminary data.</text>
</comment>
<gene>
    <name evidence="2" type="ORF">GCM10022212_28740</name>
</gene>
<evidence type="ECO:0000259" key="1">
    <source>
        <dbReference type="SMART" id="SM00460"/>
    </source>
</evidence>
<dbReference type="InterPro" id="IPR002931">
    <property type="entry name" value="Transglutaminase-like"/>
</dbReference>
<dbReference type="InterPro" id="IPR048930">
    <property type="entry name" value="Bact_transglu_N_2"/>
</dbReference>
<dbReference type="Pfam" id="PF01841">
    <property type="entry name" value="Transglut_core"/>
    <property type="match status" value="1"/>
</dbReference>
<proteinExistence type="predicted"/>
<dbReference type="Gene3D" id="2.60.40.2250">
    <property type="match status" value="1"/>
</dbReference>
<sequence length="288" mass="31625">MIRLNFSIDLSYEIFDSGSDFIFNIHAAKTPYQTVVSESLHISQDVRSTVYTAPETGSRYLRLQSGNGLLNVHYEATVDLVHHVAAPDALQEMPIDQVAPQALTYIYPSRYCQSDRLHALAGREFGAIPPGYHRVIAIQQWIRQRVMFQSGSTNASTSALDTIIEQVGVCRDFAHLMIALCRAVNLPARFVTGIDYGVDQSLRPLDFHAYVEVMLSGRWYLFDPSGVSPPMALLRLGTGRDAVDAPFATVFGAVSSAVPVIRITAVDDAAQGLVLPWHTDQALSSAEA</sequence>
<name>A0ABP7TNM1_9BURK</name>
<dbReference type="PANTHER" id="PTHR33490:SF12">
    <property type="entry name" value="BLL5557 PROTEIN"/>
    <property type="match status" value="1"/>
</dbReference>